<evidence type="ECO:0000313" key="5">
    <source>
        <dbReference type="Proteomes" id="UP000194933"/>
    </source>
</evidence>
<gene>
    <name evidence="4" type="ORF">A5844_000915</name>
</gene>
<dbReference type="RefSeq" id="WP_086284120.1">
    <property type="nucleotide sequence ID" value="NZ_NGMO01000002.1"/>
</dbReference>
<feature type="transmembrane region" description="Helical" evidence="2">
    <location>
        <begin position="79"/>
        <end position="101"/>
    </location>
</feature>
<keyword evidence="3" id="KW-0732">Signal</keyword>
<dbReference type="STRING" id="1987383.A5844_000915"/>
<name>A0A242JZE5_9ENTE</name>
<accession>A0A242JZE5</accession>
<sequence>MKKNIVTFITSIFLLSSLTTILVSASENISNDNTGIQVTILESLEIVSPAETMPPSFEINEKQPDTGGLPKTGSTQSSVVLSIVGSLLIVFVLIGIVCRLWQGKKERDHK</sequence>
<evidence type="ECO:0000313" key="4">
    <source>
        <dbReference type="EMBL" id="OTP10781.1"/>
    </source>
</evidence>
<dbReference type="AlphaFoldDB" id="A0A242JZE5"/>
<dbReference type="NCBIfam" id="TIGR01167">
    <property type="entry name" value="LPXTG_anchor"/>
    <property type="match status" value="1"/>
</dbReference>
<keyword evidence="5" id="KW-1185">Reference proteome</keyword>
<feature type="region of interest" description="Disordered" evidence="1">
    <location>
        <begin position="55"/>
        <end position="74"/>
    </location>
</feature>
<keyword evidence="2" id="KW-0472">Membrane</keyword>
<dbReference type="Proteomes" id="UP000194933">
    <property type="component" value="Unassembled WGS sequence"/>
</dbReference>
<dbReference type="EMBL" id="NGMO01000002">
    <property type="protein sequence ID" value="OTP10781.1"/>
    <property type="molecule type" value="Genomic_DNA"/>
</dbReference>
<reference evidence="4 5" key="1">
    <citation type="submission" date="2017-05" db="EMBL/GenBank/DDBJ databases">
        <title>The Genome Sequence of Enterococcus sp. 10A9_DIV0425.</title>
        <authorList>
            <consortium name="The Broad Institute Genomics Platform"/>
            <consortium name="The Broad Institute Genomic Center for Infectious Diseases"/>
            <person name="Earl A."/>
            <person name="Manson A."/>
            <person name="Schwartman J."/>
            <person name="Gilmore M."/>
            <person name="Abouelleil A."/>
            <person name="Cao P."/>
            <person name="Chapman S."/>
            <person name="Cusick C."/>
            <person name="Shea T."/>
            <person name="Young S."/>
            <person name="Neafsey D."/>
            <person name="Nusbaum C."/>
            <person name="Birren B."/>
        </authorList>
    </citation>
    <scope>NUCLEOTIDE SEQUENCE [LARGE SCALE GENOMIC DNA]</scope>
    <source>
        <strain evidence="4 5">10A9_DIV0425</strain>
    </source>
</reference>
<protein>
    <submittedName>
        <fullName evidence="4">Uncharacterized protein</fullName>
    </submittedName>
</protein>
<evidence type="ECO:0000256" key="3">
    <source>
        <dbReference type="SAM" id="SignalP"/>
    </source>
</evidence>
<feature type="chain" id="PRO_5012602542" evidence="3">
    <location>
        <begin position="26"/>
        <end position="110"/>
    </location>
</feature>
<evidence type="ECO:0000256" key="1">
    <source>
        <dbReference type="SAM" id="MobiDB-lite"/>
    </source>
</evidence>
<feature type="signal peptide" evidence="3">
    <location>
        <begin position="1"/>
        <end position="25"/>
    </location>
</feature>
<evidence type="ECO:0000256" key="2">
    <source>
        <dbReference type="SAM" id="Phobius"/>
    </source>
</evidence>
<organism evidence="4 5">
    <name type="scientific">Candidatus Enterococcus wittei</name>
    <dbReference type="NCBI Taxonomy" id="1987383"/>
    <lineage>
        <taxon>Bacteria</taxon>
        <taxon>Bacillati</taxon>
        <taxon>Bacillota</taxon>
        <taxon>Bacilli</taxon>
        <taxon>Lactobacillales</taxon>
        <taxon>Enterococcaceae</taxon>
        <taxon>Enterococcus</taxon>
    </lineage>
</organism>
<proteinExistence type="predicted"/>
<comment type="caution">
    <text evidence="4">The sequence shown here is derived from an EMBL/GenBank/DDBJ whole genome shotgun (WGS) entry which is preliminary data.</text>
</comment>
<keyword evidence="2" id="KW-0812">Transmembrane</keyword>
<keyword evidence="2" id="KW-1133">Transmembrane helix</keyword>